<keyword evidence="3" id="KW-1185">Reference proteome</keyword>
<dbReference type="EMBL" id="FUWH01000005">
    <property type="protein sequence ID" value="SJZ83248.1"/>
    <property type="molecule type" value="Genomic_DNA"/>
</dbReference>
<evidence type="ECO:0000313" key="2">
    <source>
        <dbReference type="EMBL" id="SJZ83248.1"/>
    </source>
</evidence>
<name>A0A1T4NWT0_9BACT</name>
<accession>A0A1T4NWT0</accession>
<evidence type="ECO:0000313" key="3">
    <source>
        <dbReference type="Proteomes" id="UP000190888"/>
    </source>
</evidence>
<dbReference type="AlphaFoldDB" id="A0A1T4NWT0"/>
<dbReference type="RefSeq" id="WP_078831342.1">
    <property type="nucleotide sequence ID" value="NZ_FUWH01000005.1"/>
</dbReference>
<feature type="chain" id="PRO_5012707487" description="DUF3108 domain-containing protein" evidence="1">
    <location>
        <begin position="20"/>
        <end position="299"/>
    </location>
</feature>
<reference evidence="2 3" key="1">
    <citation type="submission" date="2017-02" db="EMBL/GenBank/DDBJ databases">
        <authorList>
            <person name="Peterson S.W."/>
        </authorList>
    </citation>
    <scope>NUCLEOTIDE SEQUENCE [LARGE SCALE GENOMIC DNA]</scope>
    <source>
        <strain evidence="2 3">DSM 22335</strain>
    </source>
</reference>
<dbReference type="Proteomes" id="UP000190888">
    <property type="component" value="Unassembled WGS sequence"/>
</dbReference>
<protein>
    <recommendedName>
        <fullName evidence="4">DUF3108 domain-containing protein</fullName>
    </recommendedName>
</protein>
<evidence type="ECO:0008006" key="4">
    <source>
        <dbReference type="Google" id="ProtNLM"/>
    </source>
</evidence>
<dbReference type="OrthoDB" id="639821at2"/>
<keyword evidence="1" id="KW-0732">Signal</keyword>
<gene>
    <name evidence="2" type="ORF">SAMN04488132_1058</name>
</gene>
<sequence>MRSILYFLIFTVFAVSARAQQVNGNWYGLGTVLSNGVSSSYMAEMQLKQTGKKVTGVLNYYFRDSLFSASLNGSFDPVKRRLVINPVQMIYYRSTSTLNGIDCMLSGSFTLLTSKTASTLTGAFTSDAEHRYTVPPLNFRFHLSNDTAAVAIETGLEDRGDTATAGVILPQATDTATAAMRNDFLLRSKTVAKEVIIHSATVRVELYDNGTIDNDSVSLFLNNREVLPASRLTHKAIRLTLTLDPNLEYNELSMFAENLGAIPPNTAALILYDGNIRHELILTSDFNKSATIRLKRKEE</sequence>
<organism evidence="2 3">
    <name type="scientific">Sediminibacterium ginsengisoli</name>
    <dbReference type="NCBI Taxonomy" id="413434"/>
    <lineage>
        <taxon>Bacteria</taxon>
        <taxon>Pseudomonadati</taxon>
        <taxon>Bacteroidota</taxon>
        <taxon>Chitinophagia</taxon>
        <taxon>Chitinophagales</taxon>
        <taxon>Chitinophagaceae</taxon>
        <taxon>Sediminibacterium</taxon>
    </lineage>
</organism>
<dbReference type="STRING" id="413434.SAMN04488132_1058"/>
<feature type="signal peptide" evidence="1">
    <location>
        <begin position="1"/>
        <end position="19"/>
    </location>
</feature>
<proteinExistence type="predicted"/>
<evidence type="ECO:0000256" key="1">
    <source>
        <dbReference type="SAM" id="SignalP"/>
    </source>
</evidence>